<dbReference type="Proteomes" id="UP001218218">
    <property type="component" value="Unassembled WGS sequence"/>
</dbReference>
<comment type="caution">
    <text evidence="1">The sequence shown here is derived from an EMBL/GenBank/DDBJ whole genome shotgun (WGS) entry which is preliminary data.</text>
</comment>
<reference evidence="1" key="1">
    <citation type="submission" date="2023-03" db="EMBL/GenBank/DDBJ databases">
        <title>Massive genome expansion in bonnet fungi (Mycena s.s.) driven by repeated elements and novel gene families across ecological guilds.</title>
        <authorList>
            <consortium name="Lawrence Berkeley National Laboratory"/>
            <person name="Harder C.B."/>
            <person name="Miyauchi S."/>
            <person name="Viragh M."/>
            <person name="Kuo A."/>
            <person name="Thoen E."/>
            <person name="Andreopoulos B."/>
            <person name="Lu D."/>
            <person name="Skrede I."/>
            <person name="Drula E."/>
            <person name="Henrissat B."/>
            <person name="Morin E."/>
            <person name="Kohler A."/>
            <person name="Barry K."/>
            <person name="LaButti K."/>
            <person name="Morin E."/>
            <person name="Salamov A."/>
            <person name="Lipzen A."/>
            <person name="Mereny Z."/>
            <person name="Hegedus B."/>
            <person name="Baldrian P."/>
            <person name="Stursova M."/>
            <person name="Weitz H."/>
            <person name="Taylor A."/>
            <person name="Grigoriev I.V."/>
            <person name="Nagy L.G."/>
            <person name="Martin F."/>
            <person name="Kauserud H."/>
        </authorList>
    </citation>
    <scope>NUCLEOTIDE SEQUENCE</scope>
    <source>
        <strain evidence="1">CBHHK002</strain>
    </source>
</reference>
<name>A0AAD6Z5M9_9AGAR</name>
<sequence>MSVVTQSASPAATSRLEEIHPKIAWHYEPIPILKAEANSYSPVFAFSAEILSKVFTSYAFKLARPSIQDGQERCLSVIATLDIFLQRSGVAPLTVMIRALDQDIPPSLLHHSERLCELVLAGDQEIVANFVNNIAM</sequence>
<protein>
    <submittedName>
        <fullName evidence="1">Uncharacterized protein</fullName>
    </submittedName>
</protein>
<dbReference type="AlphaFoldDB" id="A0AAD6Z5M9"/>
<dbReference type="EMBL" id="JARIHO010000086">
    <property type="protein sequence ID" value="KAJ7307959.1"/>
    <property type="molecule type" value="Genomic_DNA"/>
</dbReference>
<organism evidence="1 2">
    <name type="scientific">Mycena albidolilacea</name>
    <dbReference type="NCBI Taxonomy" id="1033008"/>
    <lineage>
        <taxon>Eukaryota</taxon>
        <taxon>Fungi</taxon>
        <taxon>Dikarya</taxon>
        <taxon>Basidiomycota</taxon>
        <taxon>Agaricomycotina</taxon>
        <taxon>Agaricomycetes</taxon>
        <taxon>Agaricomycetidae</taxon>
        <taxon>Agaricales</taxon>
        <taxon>Marasmiineae</taxon>
        <taxon>Mycenaceae</taxon>
        <taxon>Mycena</taxon>
    </lineage>
</organism>
<proteinExistence type="predicted"/>
<gene>
    <name evidence="1" type="ORF">DFH08DRAFT_1088551</name>
</gene>
<keyword evidence="2" id="KW-1185">Reference proteome</keyword>
<evidence type="ECO:0000313" key="2">
    <source>
        <dbReference type="Proteomes" id="UP001218218"/>
    </source>
</evidence>
<accession>A0AAD6Z5M9</accession>
<evidence type="ECO:0000313" key="1">
    <source>
        <dbReference type="EMBL" id="KAJ7307959.1"/>
    </source>
</evidence>